<accession>A0AAN1PUP2</accession>
<dbReference type="Proteomes" id="UP000263418">
    <property type="component" value="Chromosome 3"/>
</dbReference>
<reference evidence="1 2" key="1">
    <citation type="submission" date="2017-03" db="EMBL/GenBank/DDBJ databases">
        <title>Complete Genome Sequence of Vibrio vulnificus FORC_053.</title>
        <authorList>
            <consortium name="Food-borne Pathogen Omics Research Center"/>
            <person name="Chung H.Y."/>
            <person name="Na E.J."/>
            <person name="Song J.S."/>
            <person name="Kim H."/>
            <person name="Lee J.-H."/>
            <person name="Ryu S."/>
            <person name="Choi S.H."/>
        </authorList>
    </citation>
    <scope>NUCLEOTIDE SEQUENCE [LARGE SCALE GENOMIC DNA]</scope>
    <source>
        <strain evidence="1 2">FORC_053</strain>
    </source>
</reference>
<evidence type="ECO:0000313" key="1">
    <source>
        <dbReference type="EMBL" id="AXX63329.1"/>
    </source>
</evidence>
<protein>
    <submittedName>
        <fullName evidence="1">Uncharacterized protein</fullName>
    </submittedName>
</protein>
<gene>
    <name evidence="1" type="ORF">FORC53_4990</name>
</gene>
<dbReference type="AlphaFoldDB" id="A0AAN1PUP2"/>
<proteinExistence type="predicted"/>
<dbReference type="EMBL" id="CP019292">
    <property type="protein sequence ID" value="AXX63329.1"/>
    <property type="molecule type" value="Genomic_DNA"/>
</dbReference>
<name>A0AAN1PUP2_VIBVL</name>
<evidence type="ECO:0000313" key="2">
    <source>
        <dbReference type="Proteomes" id="UP000263418"/>
    </source>
</evidence>
<sequence length="127" mass="14284">MRNKFDVIEASIDDISVIGFIISKTEKSIKVCYRDPKSGEIEMKNTNDGITITGDADPSTLPISLNQVLEHYKEQDSRIFKKGDKVSFIDPKSRKILKGVIESNMGEYSKVLMADGSHKRVLKTSFQ</sequence>
<organism evidence="1 2">
    <name type="scientific">Vibrio vulnificus</name>
    <dbReference type="NCBI Taxonomy" id="672"/>
    <lineage>
        <taxon>Bacteria</taxon>
        <taxon>Pseudomonadati</taxon>
        <taxon>Pseudomonadota</taxon>
        <taxon>Gammaproteobacteria</taxon>
        <taxon>Vibrionales</taxon>
        <taxon>Vibrionaceae</taxon>
        <taxon>Vibrio</taxon>
    </lineage>
</organism>